<feature type="transmembrane region" description="Helical" evidence="2">
    <location>
        <begin position="68"/>
        <end position="90"/>
    </location>
</feature>
<gene>
    <name evidence="3" type="ORF">GPJ59_16140</name>
</gene>
<protein>
    <recommendedName>
        <fullName evidence="5">DUF3040 domain-containing protein</fullName>
    </recommendedName>
</protein>
<dbReference type="Proteomes" id="UP000812013">
    <property type="component" value="Unassembled WGS sequence"/>
</dbReference>
<evidence type="ECO:0000256" key="1">
    <source>
        <dbReference type="SAM" id="MobiDB-lite"/>
    </source>
</evidence>
<feature type="compositionally biased region" description="Low complexity" evidence="1">
    <location>
        <begin position="50"/>
        <end position="62"/>
    </location>
</feature>
<evidence type="ECO:0000256" key="2">
    <source>
        <dbReference type="SAM" id="Phobius"/>
    </source>
</evidence>
<organism evidence="3 4">
    <name type="scientific">Streptomyces bambusae</name>
    <dbReference type="NCBI Taxonomy" id="1550616"/>
    <lineage>
        <taxon>Bacteria</taxon>
        <taxon>Bacillati</taxon>
        <taxon>Actinomycetota</taxon>
        <taxon>Actinomycetes</taxon>
        <taxon>Kitasatosporales</taxon>
        <taxon>Streptomycetaceae</taxon>
        <taxon>Streptomyces</taxon>
    </lineage>
</organism>
<keyword evidence="2" id="KW-1133">Transmembrane helix</keyword>
<keyword evidence="2" id="KW-0812">Transmembrane</keyword>
<reference evidence="3 4" key="1">
    <citation type="submission" date="2019-12" db="EMBL/GenBank/DDBJ databases">
        <title>Genome sequence of Streptomyces bambusae.</title>
        <authorList>
            <person name="Bansal K."/>
            <person name="Choksket S."/>
            <person name="Korpole S."/>
            <person name="Patil P.B."/>
        </authorList>
    </citation>
    <scope>NUCLEOTIDE SEQUENCE [LARGE SCALE GENOMIC DNA]</scope>
    <source>
        <strain evidence="3 4">SK60</strain>
    </source>
</reference>
<evidence type="ECO:0000313" key="4">
    <source>
        <dbReference type="Proteomes" id="UP000812013"/>
    </source>
</evidence>
<feature type="non-terminal residue" evidence="3">
    <location>
        <position position="96"/>
    </location>
</feature>
<sequence>MIRRTWRRDESLDHAELGRLLPPPGSPELPLDRQRLLEEHLMSEIRRSAPDTAPAAPAAPSRRPVRRVLVIGVPVTAAALAAVVAFNATAGSAGPG</sequence>
<accession>A0ABS6Z6K6</accession>
<name>A0ABS6Z6K6_9ACTN</name>
<keyword evidence="4" id="KW-1185">Reference proteome</keyword>
<evidence type="ECO:0000313" key="3">
    <source>
        <dbReference type="EMBL" id="MBW5483377.1"/>
    </source>
</evidence>
<dbReference type="EMBL" id="WTFF01000102">
    <property type="protein sequence ID" value="MBW5483377.1"/>
    <property type="molecule type" value="Genomic_DNA"/>
</dbReference>
<evidence type="ECO:0008006" key="5">
    <source>
        <dbReference type="Google" id="ProtNLM"/>
    </source>
</evidence>
<keyword evidence="2" id="KW-0472">Membrane</keyword>
<proteinExistence type="predicted"/>
<feature type="region of interest" description="Disordered" evidence="1">
    <location>
        <begin position="41"/>
        <end position="62"/>
    </location>
</feature>
<comment type="caution">
    <text evidence="3">The sequence shown here is derived from an EMBL/GenBank/DDBJ whole genome shotgun (WGS) entry which is preliminary data.</text>
</comment>